<dbReference type="PANTHER" id="PTHR36852:SF1">
    <property type="entry name" value="PROTEIN GVPL 2"/>
    <property type="match status" value="1"/>
</dbReference>
<evidence type="ECO:0000256" key="3">
    <source>
        <dbReference type="ARBA" id="ARBA00035643"/>
    </source>
</evidence>
<dbReference type="GO" id="GO:0031412">
    <property type="term" value="P:gas vesicle organization"/>
    <property type="evidence" value="ECO:0007669"/>
    <property type="project" value="InterPro"/>
</dbReference>
<dbReference type="OrthoDB" id="146444at2"/>
<dbReference type="RefSeq" id="WP_143939556.1">
    <property type="nucleotide sequence ID" value="NZ_VKLS01000002.1"/>
</dbReference>
<keyword evidence="5" id="KW-1185">Reference proteome</keyword>
<keyword evidence="1" id="KW-0304">Gas vesicle</keyword>
<reference evidence="4 5" key="1">
    <citation type="submission" date="2019-07" db="EMBL/GenBank/DDBJ databases">
        <title>Draft genome for Streptomyces benahoarensis MZ03-48.</title>
        <authorList>
            <person name="Gonzalez-Pimentel J.L."/>
        </authorList>
    </citation>
    <scope>NUCLEOTIDE SEQUENCE [LARGE SCALE GENOMIC DNA]</scope>
    <source>
        <strain evidence="4 5">MZ03-48</strain>
    </source>
</reference>
<proteinExistence type="inferred from homology"/>
<dbReference type="InterPro" id="IPR009430">
    <property type="entry name" value="GvpL/GvpF"/>
</dbReference>
<sequence length="271" mass="29454">MTEAVTYAYAVARDDDGTLETELSGLPGVADAPVRLVRAGQDDDVVVAVSPVPAQDFREEALRAHLEDMDWLETVARAHHRVIEALAVRATVLPLRLATVYLDEERVRLMLKDSREAFSTQLSEMTGLVEWGVKIYVEDPPAAEGPAAPSAEAGLSPGRAYLSHRSAQRHAREDAYREAEQVSRDVEAAARRHAVARVQHRPQQGELARGPGENVVNDAYLVPQQAADGFCTDVLRTADGAPGVRVEATGPWAPYSFATSLDTEPVKRATP</sequence>
<dbReference type="GO" id="GO:0031411">
    <property type="term" value="C:gas vesicle"/>
    <property type="evidence" value="ECO:0007669"/>
    <property type="project" value="UniProtKB-SubCell"/>
</dbReference>
<dbReference type="Pfam" id="PF06386">
    <property type="entry name" value="GvpL_GvpF"/>
    <property type="match status" value="1"/>
</dbReference>
<dbReference type="AlphaFoldDB" id="A0A553ZS88"/>
<evidence type="ECO:0000313" key="5">
    <source>
        <dbReference type="Proteomes" id="UP000320888"/>
    </source>
</evidence>
<evidence type="ECO:0000256" key="2">
    <source>
        <dbReference type="ARBA" id="ARBA00035108"/>
    </source>
</evidence>
<dbReference type="Proteomes" id="UP000320888">
    <property type="component" value="Unassembled WGS sequence"/>
</dbReference>
<accession>A0A553ZS88</accession>
<comment type="subcellular location">
    <subcellularLocation>
        <location evidence="2">Gas vesicle</location>
    </subcellularLocation>
</comment>
<comment type="similarity">
    <text evidence="3">Belongs to the gas vesicle GvpF/GvpL family.</text>
</comment>
<name>A0A553ZS88_9ACTN</name>
<protein>
    <submittedName>
        <fullName evidence="4">GvpL/GvpF family gas vesicle protein</fullName>
    </submittedName>
</protein>
<evidence type="ECO:0000256" key="1">
    <source>
        <dbReference type="ARBA" id="ARBA00022987"/>
    </source>
</evidence>
<gene>
    <name evidence="4" type="ORF">FNZ23_00715</name>
</gene>
<organism evidence="4 5">
    <name type="scientific">Streptomyces benahoarensis</name>
    <dbReference type="NCBI Taxonomy" id="2595054"/>
    <lineage>
        <taxon>Bacteria</taxon>
        <taxon>Bacillati</taxon>
        <taxon>Actinomycetota</taxon>
        <taxon>Actinomycetes</taxon>
        <taxon>Kitasatosporales</taxon>
        <taxon>Streptomycetaceae</taxon>
        <taxon>Streptomyces</taxon>
    </lineage>
</organism>
<evidence type="ECO:0000313" key="4">
    <source>
        <dbReference type="EMBL" id="TSB44166.1"/>
    </source>
</evidence>
<comment type="caution">
    <text evidence="4">The sequence shown here is derived from an EMBL/GenBank/DDBJ whole genome shotgun (WGS) entry which is preliminary data.</text>
</comment>
<dbReference type="PANTHER" id="PTHR36852">
    <property type="entry name" value="PROTEIN GVPL 2"/>
    <property type="match status" value="1"/>
</dbReference>
<dbReference type="EMBL" id="VKLS01000002">
    <property type="protein sequence ID" value="TSB44166.1"/>
    <property type="molecule type" value="Genomic_DNA"/>
</dbReference>